<dbReference type="EMBL" id="WNWQ01001278">
    <property type="protein sequence ID" value="KAE9961830.1"/>
    <property type="molecule type" value="Genomic_DNA"/>
</dbReference>
<evidence type="ECO:0000256" key="1">
    <source>
        <dbReference type="SAM" id="SignalP"/>
    </source>
</evidence>
<dbReference type="EMBL" id="WNWR01000716">
    <property type="protein sequence ID" value="KAE9970544.1"/>
    <property type="molecule type" value="Genomic_DNA"/>
</dbReference>
<evidence type="ECO:0000313" key="6">
    <source>
        <dbReference type="Proteomes" id="UP000447873"/>
    </source>
</evidence>
<evidence type="ECO:0000313" key="4">
    <source>
        <dbReference type="EMBL" id="KAE9989149.1"/>
    </source>
</evidence>
<keyword evidence="7" id="KW-1185">Reference proteome</keyword>
<protein>
    <submittedName>
        <fullName evidence="2">Uncharacterized protein</fullName>
    </submittedName>
</protein>
<evidence type="ECO:0000313" key="3">
    <source>
        <dbReference type="EMBL" id="KAE9970544.1"/>
    </source>
</evidence>
<feature type="signal peptide" evidence="1">
    <location>
        <begin position="1"/>
        <end position="30"/>
    </location>
</feature>
<sequence>MKLPPRSIITAFGLLTLVLVAFSAFGIGTAIPIPQTSTTSIATAVPTSSFQNITTSPALQKRKHKSAPYYLAPDFNINMSQDRDDFVPGTLHEVTPRGGVAGAMYLDIMYYQQGTLRLKTENKGFDIWIPDTWFCDAKRNKGGCIGSNFINPNAAIPNTKLRYDGDRAYLSEVDIHPAVFEKVNDERVREMYRYLPPGAKPWDRAKWDREHGPKAKCNPGANVFGLGDKICDGIDKVSLDEVFDYGQ</sequence>
<comment type="caution">
    <text evidence="2">The sequence shown here is derived from an EMBL/GenBank/DDBJ whole genome shotgun (WGS) entry which is preliminary data.</text>
</comment>
<dbReference type="Proteomes" id="UP000447873">
    <property type="component" value="Unassembled WGS sequence"/>
</dbReference>
<keyword evidence="1" id="KW-0732">Signal</keyword>
<dbReference type="AlphaFoldDB" id="A0A8H3U2G1"/>
<evidence type="ECO:0000313" key="2">
    <source>
        <dbReference type="EMBL" id="KAE9961830.1"/>
    </source>
</evidence>
<gene>
    <name evidence="2" type="ORF">BLS_001271</name>
    <name evidence="3" type="ORF">EG327_010240</name>
    <name evidence="4" type="ORF">EG328_000081</name>
</gene>
<proteinExistence type="predicted"/>
<name>A0A8H3U2G1_VENIN</name>
<reference evidence="2 5" key="1">
    <citation type="submission" date="2019-11" db="EMBL/GenBank/DDBJ databases">
        <title>Venturia inaequalis Genome Resource.</title>
        <authorList>
            <person name="Lichtner F.J."/>
        </authorList>
    </citation>
    <scope>NUCLEOTIDE SEQUENCE [LARGE SCALE GENOMIC DNA]</scope>
    <source>
        <strain evidence="4 6">120213</strain>
        <strain evidence="2">Bline_iso_100314</strain>
        <strain evidence="3 7">DMI_063113</strain>
    </source>
</reference>
<organism evidence="2 5">
    <name type="scientific">Venturia inaequalis</name>
    <name type="common">Apple scab fungus</name>
    <dbReference type="NCBI Taxonomy" id="5025"/>
    <lineage>
        <taxon>Eukaryota</taxon>
        <taxon>Fungi</taxon>
        <taxon>Dikarya</taxon>
        <taxon>Ascomycota</taxon>
        <taxon>Pezizomycotina</taxon>
        <taxon>Dothideomycetes</taxon>
        <taxon>Pleosporomycetidae</taxon>
        <taxon>Venturiales</taxon>
        <taxon>Venturiaceae</taxon>
        <taxon>Venturia</taxon>
    </lineage>
</organism>
<accession>A0A8H3U2G1</accession>
<dbReference type="Proteomes" id="UP000490939">
    <property type="component" value="Unassembled WGS sequence"/>
</dbReference>
<dbReference type="Proteomes" id="UP000433883">
    <property type="component" value="Unassembled WGS sequence"/>
</dbReference>
<dbReference type="EMBL" id="WNWS01000001">
    <property type="protein sequence ID" value="KAE9989149.1"/>
    <property type="molecule type" value="Genomic_DNA"/>
</dbReference>
<evidence type="ECO:0000313" key="5">
    <source>
        <dbReference type="Proteomes" id="UP000433883"/>
    </source>
</evidence>
<feature type="chain" id="PRO_5044690463" evidence="1">
    <location>
        <begin position="31"/>
        <end position="247"/>
    </location>
</feature>
<evidence type="ECO:0000313" key="7">
    <source>
        <dbReference type="Proteomes" id="UP000490939"/>
    </source>
</evidence>